<evidence type="ECO:0000256" key="7">
    <source>
        <dbReference type="ARBA" id="ARBA00022967"/>
    </source>
</evidence>
<dbReference type="SMART" id="SM00382">
    <property type="entry name" value="AAA"/>
    <property type="match status" value="2"/>
</dbReference>
<dbReference type="GO" id="GO:0016887">
    <property type="term" value="F:ATP hydrolysis activity"/>
    <property type="evidence" value="ECO:0007669"/>
    <property type="project" value="InterPro"/>
</dbReference>
<dbReference type="KEGG" id="haby:HLVA_04390"/>
<dbReference type="FunFam" id="3.40.50.300:FF:000127">
    <property type="entry name" value="Ribose import ATP-binding protein RbsA"/>
    <property type="match status" value="1"/>
</dbReference>
<feature type="domain" description="ABC transporter" evidence="9">
    <location>
        <begin position="264"/>
        <end position="510"/>
    </location>
</feature>
<keyword evidence="8" id="KW-0472">Membrane</keyword>
<name>A0AAU9D9A8_9FUSO</name>
<dbReference type="Pfam" id="PF00005">
    <property type="entry name" value="ABC_tran"/>
    <property type="match status" value="2"/>
</dbReference>
<evidence type="ECO:0000313" key="11">
    <source>
        <dbReference type="Proteomes" id="UP001321582"/>
    </source>
</evidence>
<evidence type="ECO:0000256" key="4">
    <source>
        <dbReference type="ARBA" id="ARBA00022737"/>
    </source>
</evidence>
<dbReference type="PANTHER" id="PTHR43790">
    <property type="entry name" value="CARBOHYDRATE TRANSPORT ATP-BINDING PROTEIN MG119-RELATED"/>
    <property type="match status" value="1"/>
</dbReference>
<dbReference type="GO" id="GO:0005886">
    <property type="term" value="C:plasma membrane"/>
    <property type="evidence" value="ECO:0007669"/>
    <property type="project" value="UniProtKB-SubCell"/>
</dbReference>
<dbReference type="CDD" id="cd03215">
    <property type="entry name" value="ABC_Carb_Monos_II"/>
    <property type="match status" value="1"/>
</dbReference>
<dbReference type="InterPro" id="IPR003439">
    <property type="entry name" value="ABC_transporter-like_ATP-bd"/>
</dbReference>
<keyword evidence="4" id="KW-0677">Repeat</keyword>
<evidence type="ECO:0000259" key="9">
    <source>
        <dbReference type="PROSITE" id="PS50893"/>
    </source>
</evidence>
<evidence type="ECO:0000256" key="3">
    <source>
        <dbReference type="ARBA" id="ARBA00022475"/>
    </source>
</evidence>
<dbReference type="PROSITE" id="PS50893">
    <property type="entry name" value="ABC_TRANSPORTER_2"/>
    <property type="match status" value="2"/>
</dbReference>
<dbReference type="Gene3D" id="3.40.50.300">
    <property type="entry name" value="P-loop containing nucleotide triphosphate hydrolases"/>
    <property type="match status" value="2"/>
</dbReference>
<dbReference type="InterPro" id="IPR027417">
    <property type="entry name" value="P-loop_NTPase"/>
</dbReference>
<gene>
    <name evidence="10" type="primary">xylG</name>
    <name evidence="10" type="ORF">HLVA_04390</name>
</gene>
<feature type="domain" description="ABC transporter" evidence="9">
    <location>
        <begin position="6"/>
        <end position="244"/>
    </location>
</feature>
<dbReference type="CDD" id="cd03216">
    <property type="entry name" value="ABC_Carb_Monos_I"/>
    <property type="match status" value="1"/>
</dbReference>
<dbReference type="PANTHER" id="PTHR43790:SF9">
    <property type="entry name" value="GALACTOFURANOSE TRANSPORTER ATP-BINDING PROTEIN YTFR"/>
    <property type="match status" value="1"/>
</dbReference>
<evidence type="ECO:0000256" key="6">
    <source>
        <dbReference type="ARBA" id="ARBA00022840"/>
    </source>
</evidence>
<dbReference type="InterPro" id="IPR003593">
    <property type="entry name" value="AAA+_ATPase"/>
</dbReference>
<keyword evidence="7" id="KW-1278">Translocase</keyword>
<dbReference type="Proteomes" id="UP001321582">
    <property type="component" value="Chromosome"/>
</dbReference>
<dbReference type="SUPFAM" id="SSF52540">
    <property type="entry name" value="P-loop containing nucleoside triphosphate hydrolases"/>
    <property type="match status" value="2"/>
</dbReference>
<evidence type="ECO:0000313" key="10">
    <source>
        <dbReference type="EMBL" id="BDU49870.1"/>
    </source>
</evidence>
<keyword evidence="3" id="KW-1003">Cell membrane</keyword>
<keyword evidence="2" id="KW-0813">Transport</keyword>
<keyword evidence="5" id="KW-0547">Nucleotide-binding</keyword>
<keyword evidence="11" id="KW-1185">Reference proteome</keyword>
<evidence type="ECO:0000256" key="2">
    <source>
        <dbReference type="ARBA" id="ARBA00022448"/>
    </source>
</evidence>
<comment type="subcellular location">
    <subcellularLocation>
        <location evidence="1">Cell membrane</location>
        <topology evidence="1">Peripheral membrane protein</topology>
    </subcellularLocation>
</comment>
<accession>A0AAU9D9A8</accession>
<dbReference type="PROSITE" id="PS00211">
    <property type="entry name" value="ABC_TRANSPORTER_1"/>
    <property type="match status" value="1"/>
</dbReference>
<evidence type="ECO:0000256" key="1">
    <source>
        <dbReference type="ARBA" id="ARBA00004202"/>
    </source>
</evidence>
<dbReference type="GO" id="GO:0005524">
    <property type="term" value="F:ATP binding"/>
    <property type="evidence" value="ECO:0007669"/>
    <property type="project" value="UniProtKB-KW"/>
</dbReference>
<dbReference type="InterPro" id="IPR050107">
    <property type="entry name" value="ABC_carbohydrate_import_ATPase"/>
</dbReference>
<dbReference type="RefSeq" id="WP_307904811.1">
    <property type="nucleotide sequence ID" value="NZ_AP027059.1"/>
</dbReference>
<reference evidence="10 11" key="1">
    <citation type="submission" date="2022-11" db="EMBL/GenBank/DDBJ databases">
        <title>Haliovirga abyssi gen. nov., sp. nov., a mesophilic fermentative bacterium isolated from the Iheya North hydrothermal field and the proposal of Haliovirgaceae fam. nov.</title>
        <authorList>
            <person name="Miyazaki U."/>
            <person name="Tame A."/>
            <person name="Miyazaki J."/>
            <person name="Takai K."/>
            <person name="Sawayama S."/>
            <person name="Kitajima M."/>
            <person name="Okamoto A."/>
            <person name="Nakagawa S."/>
        </authorList>
    </citation>
    <scope>NUCLEOTIDE SEQUENCE [LARGE SCALE GENOMIC DNA]</scope>
    <source>
        <strain evidence="10 11">IC12</strain>
    </source>
</reference>
<dbReference type="EMBL" id="AP027059">
    <property type="protein sequence ID" value="BDU49870.1"/>
    <property type="molecule type" value="Genomic_DNA"/>
</dbReference>
<evidence type="ECO:0000256" key="5">
    <source>
        <dbReference type="ARBA" id="ARBA00022741"/>
    </source>
</evidence>
<keyword evidence="6 10" id="KW-0067">ATP-binding</keyword>
<proteinExistence type="predicted"/>
<dbReference type="AlphaFoldDB" id="A0AAU9D9A8"/>
<evidence type="ECO:0000256" key="8">
    <source>
        <dbReference type="ARBA" id="ARBA00023136"/>
    </source>
</evidence>
<protein>
    <submittedName>
        <fullName evidence="10">Xylose import ATP-binding protein XylG</fullName>
    </submittedName>
</protein>
<organism evidence="10 11">
    <name type="scientific">Haliovirga abyssi</name>
    <dbReference type="NCBI Taxonomy" id="2996794"/>
    <lineage>
        <taxon>Bacteria</taxon>
        <taxon>Fusobacteriati</taxon>
        <taxon>Fusobacteriota</taxon>
        <taxon>Fusobacteriia</taxon>
        <taxon>Fusobacteriales</taxon>
        <taxon>Haliovirgaceae</taxon>
        <taxon>Haliovirga</taxon>
    </lineage>
</organism>
<sequence length="514" mass="56614">MSEVVLQMKNIIKDFPGVRALDKVNFEASKGEVLVLAGENGAGKSTLMKVLSGVWAYPSYEGDIYLKGQLVRFKNTKEAEAAGVAIIHQELNLIQDLTVAENVFLGRQPGKFGTVNWNEVNSRAEEILERLNIKGIKASDKVGSLTVGQQQMVEIAKALSINAEVLVFDEPTSALTTRETKELFRVINDLKKRDVCMIYISHKMDEFEIVGDRVQVLRDGQTIGEATKIKDTTLDEIITKMVGRDIKDMFPKVESKIGGKVLEVKNYDVDHTYLPGEKKVKNANFEVHAGEVVGMAGLMGAGRTELVTAIFGGTPELGRGEVYLDGKKLNIKSPKDAIEAGIALVTEDRKLFGLFLDKDIMFNTTTSSRTLGNISNSLGMINFLEARKITEKYVKEINVKTPGIDVPISNLSGGNQQKVIIGKWLATKPKVLILDEPTRGIDVGAKVEIYKLINKLAAEGVAIIMISSELPEVMGMSDRILVMTEGEIVANIKREEVTKEKVMAYATGNFREEM</sequence>
<dbReference type="InterPro" id="IPR017871">
    <property type="entry name" value="ABC_transporter-like_CS"/>
</dbReference>